<dbReference type="PANTHER" id="PTHR46017:SF1">
    <property type="entry name" value="ALPHA-MANNOSIDASE 2C1"/>
    <property type="match status" value="1"/>
</dbReference>
<name>A0A8J5MS50_HOMAM</name>
<dbReference type="InterPro" id="IPR054723">
    <property type="entry name" value="Ams1-like_N"/>
</dbReference>
<keyword evidence="4" id="KW-0479">Metal-binding</keyword>
<evidence type="ECO:0000313" key="9">
    <source>
        <dbReference type="EMBL" id="KAG7162125.1"/>
    </source>
</evidence>
<proteinExistence type="inferred from homology"/>
<evidence type="ECO:0000256" key="3">
    <source>
        <dbReference type="ARBA" id="ARBA00012752"/>
    </source>
</evidence>
<dbReference type="AlphaFoldDB" id="A0A8J5MS50"/>
<feature type="region of interest" description="Disordered" evidence="7">
    <location>
        <begin position="129"/>
        <end position="177"/>
    </location>
</feature>
<dbReference type="InterPro" id="IPR015341">
    <property type="entry name" value="Glyco_hydro_38_cen"/>
</dbReference>
<feature type="compositionally biased region" description="Basic and acidic residues" evidence="7">
    <location>
        <begin position="150"/>
        <end position="165"/>
    </location>
</feature>
<keyword evidence="6" id="KW-0326">Glycosidase</keyword>
<dbReference type="FunFam" id="2.70.98.30:FF:000001">
    <property type="entry name" value="alpha-mannosidase 2C1 isoform X2"/>
    <property type="match status" value="1"/>
</dbReference>
<dbReference type="Pfam" id="PF07748">
    <property type="entry name" value="Glyco_hydro_38C"/>
    <property type="match status" value="1"/>
</dbReference>
<evidence type="ECO:0000259" key="8">
    <source>
        <dbReference type="SMART" id="SM00872"/>
    </source>
</evidence>
<dbReference type="GO" id="GO:0009313">
    <property type="term" value="P:oligosaccharide catabolic process"/>
    <property type="evidence" value="ECO:0007669"/>
    <property type="project" value="TreeGrafter"/>
</dbReference>
<protein>
    <recommendedName>
        <fullName evidence="3">alpha-mannosidase</fullName>
        <ecNumber evidence="3">3.2.1.24</ecNumber>
    </recommendedName>
</protein>
<sequence length="1110" mass="126758">MDEDVKASMHKNRRTTLERIEKYISDKQFRDVNLRGKLYPFSKEIDCLSHWCVPGGEAAWEQWPFKQVITQDFKPTSVGKAFGPLWSTHWFRIEVKVPDSWKGQQVWLQWNSQAEAMLWSRNGEPLQGMSPGGYHHHIRRDVSTNSQSGQHEKQETENDHVDSHAEGGLPHQTRTDYPISRCWNGSQETLVYYIELACNNMFGGGKEGMISPPDPKRTFKIERAEICTMDADVYKLIMDLEVLHDMAKTLPNDDPCSYEALYAGNQMINTIIKNDYRMASKIANTFFSKGNGARAHTVALMGHCHIDSAWLWPYSETKRKCARSWTSTLNLMEEYPEMRFACSQAQQFSWMKSHYPAIFEKIRTQVKAGRFIPVGGSWVEMDGLIPSGESFMRQFLYGQLFYQREFGIQCKEFWLPDTFGYSAQFPQICKQFGITRFLTQKLSWNMVNKFPHHNFLWEGLDGTTIIAHFPPGDSYEMNVKVGEAMKTVRNLQDKGRVSTSAFLYGYGNGGGGPTREMMERARRLKDVDGCPRMEHMSPNTFFKRLESEKQNLCRWTGELFLELHNGTYTSQANTKRQNRECEIALRDAEMMLAFVAVSGELSQEKLHAYQEALVGAWKKVLLNQFHDVIPGTSIGHVYRDADQMFQESQALAAQIKEACAALILQDTPESRQGDMVVVNTFPWKVQQVVTVKEKGQEPSKKRIRMDGEVTQPAQNGEYYVAVEAQGIGWTKLLPMCPAPVTVRISNGNYILENSLIRAEITKYGQVISLTSASDVSHNVFKKSDGPQCYGNQLMMYDDIPLYWDAWDTMDYHLETAKVLNEEDSGCVMTEMKVLERGPLVVKLQWEMKISNASSLTQEIELSAVSPHLTFNNHVNWHENRKFLKVAFNTGFMTRNATFDTQFGYIERPTHTNTSWESAKFEVSGHKWADLSEHDFGMAVMNDSKYGWSARGSKLTLSLLRSPKAPDEHCDIGTHNFRYALMPHNGSFQSAGVQRRAYEFNNTLMISSTTLSEDKDTWYSLVGDGAMIEAVKLAEDKTGDVVVRLYEMEGGSPKVWLKVPSTPRPRSAYLCSGLEDPYKELSFSVEKDNKYLFIALNLTPFKIVNVRISYG</sequence>
<dbReference type="InterPro" id="IPR011682">
    <property type="entry name" value="Glyco_hydro_38_C"/>
</dbReference>
<dbReference type="Pfam" id="PF22907">
    <property type="entry name" value="Ams1-like_1st"/>
    <property type="match status" value="2"/>
</dbReference>
<dbReference type="EC" id="3.2.1.24" evidence="3"/>
<evidence type="ECO:0000313" key="10">
    <source>
        <dbReference type="Proteomes" id="UP000747542"/>
    </source>
</evidence>
<dbReference type="GO" id="GO:0046872">
    <property type="term" value="F:metal ion binding"/>
    <property type="evidence" value="ECO:0007669"/>
    <property type="project" value="UniProtKB-KW"/>
</dbReference>
<dbReference type="PANTHER" id="PTHR46017">
    <property type="entry name" value="ALPHA-MANNOSIDASE 2C1"/>
    <property type="match status" value="1"/>
</dbReference>
<gene>
    <name evidence="9" type="primary">Man2c1-L1</name>
    <name evidence="9" type="ORF">Hamer_G010786</name>
</gene>
<dbReference type="Pfam" id="PF09261">
    <property type="entry name" value="Alpha-mann_mid"/>
    <property type="match status" value="1"/>
</dbReference>
<reference evidence="9" key="1">
    <citation type="journal article" date="2021" name="Sci. Adv.">
        <title>The American lobster genome reveals insights on longevity, neural, and immune adaptations.</title>
        <authorList>
            <person name="Polinski J.M."/>
            <person name="Zimin A.V."/>
            <person name="Clark K.F."/>
            <person name="Kohn A.B."/>
            <person name="Sadowski N."/>
            <person name="Timp W."/>
            <person name="Ptitsyn A."/>
            <person name="Khanna P."/>
            <person name="Romanova D.Y."/>
            <person name="Williams P."/>
            <person name="Greenwood S.J."/>
            <person name="Moroz L.L."/>
            <person name="Walt D.R."/>
            <person name="Bodnar A.G."/>
        </authorList>
    </citation>
    <scope>NUCLEOTIDE SEQUENCE</scope>
    <source>
        <strain evidence="9">GMGI-L3</strain>
    </source>
</reference>
<comment type="similarity">
    <text evidence="2">Belongs to the glycosyl hydrolase 38 family.</text>
</comment>
<dbReference type="EMBL" id="JAHLQT010028013">
    <property type="protein sequence ID" value="KAG7162125.1"/>
    <property type="molecule type" value="Genomic_DNA"/>
</dbReference>
<dbReference type="GO" id="GO:0006013">
    <property type="term" value="P:mannose metabolic process"/>
    <property type="evidence" value="ECO:0007669"/>
    <property type="project" value="InterPro"/>
</dbReference>
<keyword evidence="5" id="KW-0378">Hydrolase</keyword>
<evidence type="ECO:0000256" key="7">
    <source>
        <dbReference type="SAM" id="MobiDB-lite"/>
    </source>
</evidence>
<organism evidence="9 10">
    <name type="scientific">Homarus americanus</name>
    <name type="common">American lobster</name>
    <dbReference type="NCBI Taxonomy" id="6706"/>
    <lineage>
        <taxon>Eukaryota</taxon>
        <taxon>Metazoa</taxon>
        <taxon>Ecdysozoa</taxon>
        <taxon>Arthropoda</taxon>
        <taxon>Crustacea</taxon>
        <taxon>Multicrustacea</taxon>
        <taxon>Malacostraca</taxon>
        <taxon>Eumalacostraca</taxon>
        <taxon>Eucarida</taxon>
        <taxon>Decapoda</taxon>
        <taxon>Pleocyemata</taxon>
        <taxon>Astacidea</taxon>
        <taxon>Nephropoidea</taxon>
        <taxon>Nephropidae</taxon>
        <taxon>Homarus</taxon>
    </lineage>
</organism>
<accession>A0A8J5MS50</accession>
<evidence type="ECO:0000256" key="1">
    <source>
        <dbReference type="ARBA" id="ARBA00000365"/>
    </source>
</evidence>
<dbReference type="Proteomes" id="UP000747542">
    <property type="component" value="Unassembled WGS sequence"/>
</dbReference>
<evidence type="ECO:0000256" key="4">
    <source>
        <dbReference type="ARBA" id="ARBA00022723"/>
    </source>
</evidence>
<dbReference type="FunFam" id="1.20.1270.50:FF:000004">
    <property type="entry name" value="alpha-mannosidase 2C1 isoform X1"/>
    <property type="match status" value="1"/>
</dbReference>
<dbReference type="InterPro" id="IPR041147">
    <property type="entry name" value="GH38_C"/>
</dbReference>
<evidence type="ECO:0000256" key="2">
    <source>
        <dbReference type="ARBA" id="ARBA00009792"/>
    </source>
</evidence>
<dbReference type="SMART" id="SM00872">
    <property type="entry name" value="Alpha-mann_mid"/>
    <property type="match status" value="1"/>
</dbReference>
<dbReference type="Pfam" id="PF01074">
    <property type="entry name" value="Glyco_hydro_38N"/>
    <property type="match status" value="1"/>
</dbReference>
<evidence type="ECO:0000256" key="5">
    <source>
        <dbReference type="ARBA" id="ARBA00022801"/>
    </source>
</evidence>
<dbReference type="GO" id="GO:0004559">
    <property type="term" value="F:alpha-mannosidase activity"/>
    <property type="evidence" value="ECO:0007669"/>
    <property type="project" value="UniProtKB-EC"/>
</dbReference>
<keyword evidence="10" id="KW-1185">Reference proteome</keyword>
<feature type="domain" description="Glycoside hydrolase family 38 central" evidence="8">
    <location>
        <begin position="562"/>
        <end position="645"/>
    </location>
</feature>
<dbReference type="FunFam" id="3.20.110.10:FF:000002">
    <property type="entry name" value="alpha-mannosidase 2C1 isoform X1"/>
    <property type="match status" value="1"/>
</dbReference>
<dbReference type="OrthoDB" id="10261055at2759"/>
<comment type="catalytic activity">
    <reaction evidence="1">
        <text>Hydrolysis of terminal, non-reducing alpha-D-mannose residues in alpha-D-mannosides.</text>
        <dbReference type="EC" id="3.2.1.24"/>
    </reaction>
</comment>
<dbReference type="InterPro" id="IPR000602">
    <property type="entry name" value="Glyco_hydro_38_N"/>
</dbReference>
<dbReference type="Pfam" id="PF17677">
    <property type="entry name" value="Glyco_hydro38C2"/>
    <property type="match status" value="1"/>
</dbReference>
<comment type="caution">
    <text evidence="9">The sequence shown here is derived from an EMBL/GenBank/DDBJ whole genome shotgun (WGS) entry which is preliminary data.</text>
</comment>
<evidence type="ECO:0000256" key="6">
    <source>
        <dbReference type="ARBA" id="ARBA00023295"/>
    </source>
</evidence>